<dbReference type="Proteomes" id="UP000821845">
    <property type="component" value="Chromosome 3"/>
</dbReference>
<organism evidence="1 2">
    <name type="scientific">Hyalomma asiaticum</name>
    <name type="common">Tick</name>
    <dbReference type="NCBI Taxonomy" id="266040"/>
    <lineage>
        <taxon>Eukaryota</taxon>
        <taxon>Metazoa</taxon>
        <taxon>Ecdysozoa</taxon>
        <taxon>Arthropoda</taxon>
        <taxon>Chelicerata</taxon>
        <taxon>Arachnida</taxon>
        <taxon>Acari</taxon>
        <taxon>Parasitiformes</taxon>
        <taxon>Ixodida</taxon>
        <taxon>Ixodoidea</taxon>
        <taxon>Ixodidae</taxon>
        <taxon>Hyalomminae</taxon>
        <taxon>Hyalomma</taxon>
    </lineage>
</organism>
<reference evidence="1" key="1">
    <citation type="submission" date="2020-05" db="EMBL/GenBank/DDBJ databases">
        <title>Large-scale comparative analyses of tick genomes elucidate their genetic diversity and vector capacities.</title>
        <authorList>
            <person name="Jia N."/>
            <person name="Wang J."/>
            <person name="Shi W."/>
            <person name="Du L."/>
            <person name="Sun Y."/>
            <person name="Zhan W."/>
            <person name="Jiang J."/>
            <person name="Wang Q."/>
            <person name="Zhang B."/>
            <person name="Ji P."/>
            <person name="Sakyi L.B."/>
            <person name="Cui X."/>
            <person name="Yuan T."/>
            <person name="Jiang B."/>
            <person name="Yang W."/>
            <person name="Lam T.T.-Y."/>
            <person name="Chang Q."/>
            <person name="Ding S."/>
            <person name="Wang X."/>
            <person name="Zhu J."/>
            <person name="Ruan X."/>
            <person name="Zhao L."/>
            <person name="Wei J."/>
            <person name="Que T."/>
            <person name="Du C."/>
            <person name="Cheng J."/>
            <person name="Dai P."/>
            <person name="Han X."/>
            <person name="Huang E."/>
            <person name="Gao Y."/>
            <person name="Liu J."/>
            <person name="Shao H."/>
            <person name="Ye R."/>
            <person name="Li L."/>
            <person name="Wei W."/>
            <person name="Wang X."/>
            <person name="Wang C."/>
            <person name="Yang T."/>
            <person name="Huo Q."/>
            <person name="Li W."/>
            <person name="Guo W."/>
            <person name="Chen H."/>
            <person name="Zhou L."/>
            <person name="Ni X."/>
            <person name="Tian J."/>
            <person name="Zhou Y."/>
            <person name="Sheng Y."/>
            <person name="Liu T."/>
            <person name="Pan Y."/>
            <person name="Xia L."/>
            <person name="Li J."/>
            <person name="Zhao F."/>
            <person name="Cao W."/>
        </authorList>
    </citation>
    <scope>NUCLEOTIDE SEQUENCE</scope>
    <source>
        <strain evidence="1">Hyas-2018</strain>
    </source>
</reference>
<dbReference type="EMBL" id="CM023483">
    <property type="protein sequence ID" value="KAH6935512.1"/>
    <property type="molecule type" value="Genomic_DNA"/>
</dbReference>
<protein>
    <submittedName>
        <fullName evidence="1">Uncharacterized protein</fullName>
    </submittedName>
</protein>
<sequence>MEDLSQDAAEFYRTSAVVTPTQAAEIAHDAGQDNPKWQRERLLRITGSKSHSLFRFQPSEERTWEKKVIAMLTYNFQGNAATRHAKSCENLALQEYVQKTGQTVSSLGLVINAAVP</sequence>
<comment type="caution">
    <text evidence="1">The sequence shown here is derived from an EMBL/GenBank/DDBJ whole genome shotgun (WGS) entry which is preliminary data.</text>
</comment>
<gene>
    <name evidence="1" type="ORF">HPB50_006378</name>
</gene>
<keyword evidence="2" id="KW-1185">Reference proteome</keyword>
<evidence type="ECO:0000313" key="1">
    <source>
        <dbReference type="EMBL" id="KAH6935512.1"/>
    </source>
</evidence>
<name>A0ACB7SQW0_HYAAI</name>
<proteinExistence type="predicted"/>
<evidence type="ECO:0000313" key="2">
    <source>
        <dbReference type="Proteomes" id="UP000821845"/>
    </source>
</evidence>
<accession>A0ACB7SQW0</accession>